<comment type="similarity">
    <text evidence="2">Belongs to the OmpP1/FadL family.</text>
</comment>
<dbReference type="Pfam" id="PF03349">
    <property type="entry name" value="Toluene_X"/>
    <property type="match status" value="1"/>
</dbReference>
<dbReference type="GO" id="GO:0015483">
    <property type="term" value="F:long-chain fatty acid transporting porin activity"/>
    <property type="evidence" value="ECO:0007669"/>
    <property type="project" value="TreeGrafter"/>
</dbReference>
<dbReference type="AlphaFoldDB" id="A0A2S0PE68"/>
<feature type="signal peptide" evidence="8">
    <location>
        <begin position="1"/>
        <end position="43"/>
    </location>
</feature>
<keyword evidence="4" id="KW-0812">Transmembrane</keyword>
<evidence type="ECO:0000256" key="2">
    <source>
        <dbReference type="ARBA" id="ARBA00008163"/>
    </source>
</evidence>
<keyword evidence="5 8" id="KW-0732">Signal</keyword>
<evidence type="ECO:0000256" key="6">
    <source>
        <dbReference type="ARBA" id="ARBA00023136"/>
    </source>
</evidence>
<evidence type="ECO:0000313" key="9">
    <source>
        <dbReference type="EMBL" id="AVY95557.1"/>
    </source>
</evidence>
<evidence type="ECO:0000256" key="1">
    <source>
        <dbReference type="ARBA" id="ARBA00004571"/>
    </source>
</evidence>
<keyword evidence="10" id="KW-1185">Reference proteome</keyword>
<protein>
    <recommendedName>
        <fullName evidence="11">Fatty acid transporter</fullName>
    </recommendedName>
</protein>
<keyword evidence="7" id="KW-0998">Cell outer membrane</keyword>
<evidence type="ECO:0000256" key="4">
    <source>
        <dbReference type="ARBA" id="ARBA00022692"/>
    </source>
</evidence>
<dbReference type="InterPro" id="IPR005017">
    <property type="entry name" value="OMPP1/FadL/TodX"/>
</dbReference>
<evidence type="ECO:0000256" key="5">
    <source>
        <dbReference type="ARBA" id="ARBA00022729"/>
    </source>
</evidence>
<organism evidence="9 10">
    <name type="scientific">Microvirgula aerodenitrificans</name>
    <dbReference type="NCBI Taxonomy" id="57480"/>
    <lineage>
        <taxon>Bacteria</taxon>
        <taxon>Pseudomonadati</taxon>
        <taxon>Pseudomonadota</taxon>
        <taxon>Betaproteobacteria</taxon>
        <taxon>Neisseriales</taxon>
        <taxon>Aquaspirillaceae</taxon>
        <taxon>Microvirgula</taxon>
    </lineage>
</organism>
<evidence type="ECO:0000313" key="10">
    <source>
        <dbReference type="Proteomes" id="UP000244173"/>
    </source>
</evidence>
<dbReference type="SUPFAM" id="SSF56935">
    <property type="entry name" value="Porins"/>
    <property type="match status" value="1"/>
</dbReference>
<evidence type="ECO:0000256" key="8">
    <source>
        <dbReference type="SAM" id="SignalP"/>
    </source>
</evidence>
<keyword evidence="3" id="KW-1134">Transmembrane beta strand</keyword>
<dbReference type="PANTHER" id="PTHR35093">
    <property type="entry name" value="OUTER MEMBRANE PROTEIN NMB0088-RELATED"/>
    <property type="match status" value="1"/>
</dbReference>
<reference evidence="9 10" key="1">
    <citation type="submission" date="2018-04" db="EMBL/GenBank/DDBJ databases">
        <title>Denitrifier Microvirgula.</title>
        <authorList>
            <person name="Anderson E."/>
            <person name="Jang J."/>
            <person name="Ishii S."/>
        </authorList>
    </citation>
    <scope>NUCLEOTIDE SEQUENCE [LARGE SCALE GENOMIC DNA]</scope>
    <source>
        <strain evidence="9 10">BE2.4</strain>
    </source>
</reference>
<evidence type="ECO:0000256" key="7">
    <source>
        <dbReference type="ARBA" id="ARBA00023237"/>
    </source>
</evidence>
<keyword evidence="6" id="KW-0472">Membrane</keyword>
<accession>A0A2S0PE68</accession>
<dbReference type="Gene3D" id="2.40.160.60">
    <property type="entry name" value="Outer membrane protein transport protein (OMPP1/FadL/TodX)"/>
    <property type="match status" value="1"/>
</dbReference>
<evidence type="ECO:0000256" key="3">
    <source>
        <dbReference type="ARBA" id="ARBA00022452"/>
    </source>
</evidence>
<gene>
    <name evidence="9" type="ORF">DAI18_17035</name>
</gene>
<dbReference type="PANTHER" id="PTHR35093:SF3">
    <property type="entry name" value="LONG-CHAIN FATTY ACID TRANSPORT PROTEIN"/>
    <property type="match status" value="1"/>
</dbReference>
<evidence type="ECO:0008006" key="11">
    <source>
        <dbReference type="Google" id="ProtNLM"/>
    </source>
</evidence>
<dbReference type="EMBL" id="CP028519">
    <property type="protein sequence ID" value="AVY95557.1"/>
    <property type="molecule type" value="Genomic_DNA"/>
</dbReference>
<proteinExistence type="inferred from homology"/>
<dbReference type="GO" id="GO:0009279">
    <property type="term" value="C:cell outer membrane"/>
    <property type="evidence" value="ECO:0007669"/>
    <property type="project" value="UniProtKB-SubCell"/>
</dbReference>
<dbReference type="STRING" id="1122240.GCA_000620105_01969"/>
<comment type="subcellular location">
    <subcellularLocation>
        <location evidence="1">Cell outer membrane</location>
        <topology evidence="1">Multi-pass membrane protein</topology>
    </subcellularLocation>
</comment>
<dbReference type="KEGG" id="maer:DAI18_17035"/>
<dbReference type="Proteomes" id="UP000244173">
    <property type="component" value="Chromosome"/>
</dbReference>
<name>A0A2S0PE68_9NEIS</name>
<feature type="chain" id="PRO_5015776955" description="Fatty acid transporter" evidence="8">
    <location>
        <begin position="44"/>
        <end position="418"/>
    </location>
</feature>
<sequence>MPWQVVFHFIPWSFILRLSINKPSFPSALSALALALAAGGASAAGFQLSEQSVTALGRAYAGAGIVGDDLSAAFYNPAGMTLNSGTSVQAGVVAVNVRPSFDGTENGRPVHGNGSGWAGIPNAYLVASPTDRLRLGLAITAPYGLKTDYGSRWAGADHGYKSSIVTIDINPSLAYRVNDWLSVGAGVSAQYARAKFSARAMNVVDTQVDADGWDYGYNAGVMLTPGANTRIGLSYRSKIDHHETGDAHVGKLGYGVHADVTVPESVELTGLQRLDDRWSVTGSVRWSNWSRLQSIDIHPDSNGLPISLPQNWGDSWYFSLGTDYRHDDQWTFRGGLAYETTPIKRAEDRTPIIPDSDRLWTSLGASWRLDAHSTLDFAYAHLFSVGDRASRHKVGGSTLDGEYSLAGDLFGLQYQYRF</sequence>